<evidence type="ECO:0000256" key="8">
    <source>
        <dbReference type="SAM" id="MobiDB-lite"/>
    </source>
</evidence>
<name>A0A6P3Z7L8_ZIZJJ</name>
<gene>
    <name evidence="12" type="primary">LOC107410321</name>
</gene>
<evidence type="ECO:0000256" key="2">
    <source>
        <dbReference type="ARBA" id="ARBA00007923"/>
    </source>
</evidence>
<dbReference type="SMART" id="SM00239">
    <property type="entry name" value="C2"/>
    <property type="match status" value="3"/>
</dbReference>
<organism evidence="11 12">
    <name type="scientific">Ziziphus jujuba</name>
    <name type="common">Chinese jujube</name>
    <name type="synonym">Ziziphus sativa</name>
    <dbReference type="NCBI Taxonomy" id="326968"/>
    <lineage>
        <taxon>Eukaryota</taxon>
        <taxon>Viridiplantae</taxon>
        <taxon>Streptophyta</taxon>
        <taxon>Embryophyta</taxon>
        <taxon>Tracheophyta</taxon>
        <taxon>Spermatophyta</taxon>
        <taxon>Magnoliopsida</taxon>
        <taxon>eudicotyledons</taxon>
        <taxon>Gunneridae</taxon>
        <taxon>Pentapetalae</taxon>
        <taxon>rosids</taxon>
        <taxon>fabids</taxon>
        <taxon>Rosales</taxon>
        <taxon>Rhamnaceae</taxon>
        <taxon>Paliureae</taxon>
        <taxon>Ziziphus</taxon>
    </lineage>
</organism>
<dbReference type="CDD" id="cd08378">
    <property type="entry name" value="C2B_MCTP_PRT_plant"/>
    <property type="match status" value="1"/>
</dbReference>
<feature type="transmembrane region" description="Helical" evidence="9">
    <location>
        <begin position="728"/>
        <end position="758"/>
    </location>
</feature>
<reference evidence="12" key="2">
    <citation type="submission" date="2025-08" db="UniProtKB">
        <authorList>
            <consortium name="RefSeq"/>
        </authorList>
    </citation>
    <scope>IDENTIFICATION</scope>
    <source>
        <tissue evidence="12">Seedling</tissue>
    </source>
</reference>
<dbReference type="SUPFAM" id="SSF49562">
    <property type="entry name" value="C2 domain (Calcium/lipid-binding domain, CaLB)"/>
    <property type="match status" value="3"/>
</dbReference>
<keyword evidence="7 9" id="KW-0472">Membrane</keyword>
<feature type="transmembrane region" description="Helical" evidence="9">
    <location>
        <begin position="614"/>
        <end position="644"/>
    </location>
</feature>
<evidence type="ECO:0000256" key="9">
    <source>
        <dbReference type="SAM" id="Phobius"/>
    </source>
</evidence>
<dbReference type="InterPro" id="IPR047257">
    <property type="entry name" value="C2B_MCTP_PRT_plant"/>
</dbReference>
<feature type="domain" description="C2" evidence="10">
    <location>
        <begin position="193"/>
        <end position="318"/>
    </location>
</feature>
<reference evidence="11" key="1">
    <citation type="submission" date="2025-05" db="UniProtKB">
        <authorList>
            <consortium name="RefSeq"/>
        </authorList>
    </citation>
    <scope>NUCLEOTIDE SEQUENCE [LARGE SCALE GENOMIC DNA]</scope>
</reference>
<keyword evidence="11" id="KW-1185">Reference proteome</keyword>
<dbReference type="InterPro" id="IPR047255">
    <property type="entry name" value="C2D_MCTP_PRT_plant"/>
</dbReference>
<accession>A0A6P3Z7L8</accession>
<feature type="domain" description="C2" evidence="10">
    <location>
        <begin position="359"/>
        <end position="484"/>
    </location>
</feature>
<dbReference type="InParanoid" id="A0A6P3Z7L8"/>
<evidence type="ECO:0000256" key="7">
    <source>
        <dbReference type="ARBA" id="ARBA00023136"/>
    </source>
</evidence>
<dbReference type="PANTHER" id="PTHR31425:SF50">
    <property type="entry name" value="FT-INTERACTING PROTEIN 3-RELATED"/>
    <property type="match status" value="1"/>
</dbReference>
<evidence type="ECO:0000256" key="5">
    <source>
        <dbReference type="ARBA" id="ARBA00022837"/>
    </source>
</evidence>
<dbReference type="PROSITE" id="PS50004">
    <property type="entry name" value="C2"/>
    <property type="match status" value="3"/>
</dbReference>
<protein>
    <submittedName>
        <fullName evidence="12">FT-interacting protein 4</fullName>
    </submittedName>
</protein>
<dbReference type="InterPro" id="IPR047258">
    <property type="entry name" value="C2C_MCTP_PRT_plant"/>
</dbReference>
<keyword evidence="6 9" id="KW-1133">Transmembrane helix</keyword>
<comment type="subcellular location">
    <subcellularLocation>
        <location evidence="1">Membrane</location>
        <topology evidence="1">Multi-pass membrane protein</topology>
    </subcellularLocation>
</comment>
<proteinExistence type="inferred from homology"/>
<dbReference type="KEGG" id="zju:107410321"/>
<evidence type="ECO:0000256" key="6">
    <source>
        <dbReference type="ARBA" id="ARBA00022989"/>
    </source>
</evidence>
<dbReference type="GO" id="GO:0016020">
    <property type="term" value="C:membrane"/>
    <property type="evidence" value="ECO:0007669"/>
    <property type="project" value="UniProtKB-SubCell"/>
</dbReference>
<dbReference type="CDD" id="cd08379">
    <property type="entry name" value="C2D_MCTP_PRT_plant"/>
    <property type="match status" value="1"/>
</dbReference>
<dbReference type="InterPro" id="IPR000008">
    <property type="entry name" value="C2_dom"/>
</dbReference>
<evidence type="ECO:0000313" key="11">
    <source>
        <dbReference type="Proteomes" id="UP001652623"/>
    </source>
</evidence>
<dbReference type="Gene3D" id="2.60.40.150">
    <property type="entry name" value="C2 domain"/>
    <property type="match status" value="3"/>
</dbReference>
<evidence type="ECO:0000256" key="1">
    <source>
        <dbReference type="ARBA" id="ARBA00004141"/>
    </source>
</evidence>
<evidence type="ECO:0000313" key="12">
    <source>
        <dbReference type="RefSeq" id="XP_015873224.2"/>
    </source>
</evidence>
<dbReference type="Pfam" id="PF00168">
    <property type="entry name" value="C2"/>
    <property type="match status" value="3"/>
</dbReference>
<feature type="domain" description="C2" evidence="10">
    <location>
        <begin position="24"/>
        <end position="154"/>
    </location>
</feature>
<keyword evidence="3 9" id="KW-0812">Transmembrane</keyword>
<comment type="similarity">
    <text evidence="2">Belongs to the MCTP family.</text>
</comment>
<feature type="region of interest" description="Disordered" evidence="8">
    <location>
        <begin position="1"/>
        <end position="30"/>
    </location>
</feature>
<dbReference type="GeneID" id="107410321"/>
<evidence type="ECO:0000256" key="3">
    <source>
        <dbReference type="ARBA" id="ARBA00022692"/>
    </source>
</evidence>
<dbReference type="Pfam" id="PF08372">
    <property type="entry name" value="PRT_C"/>
    <property type="match status" value="1"/>
</dbReference>
<dbReference type="InterPro" id="IPR047259">
    <property type="entry name" value="QUIRKY-like"/>
</dbReference>
<dbReference type="AlphaFoldDB" id="A0A6P3Z7L8"/>
<dbReference type="InterPro" id="IPR035892">
    <property type="entry name" value="C2_domain_sf"/>
</dbReference>
<keyword evidence="5" id="KW-0106">Calcium</keyword>
<dbReference type="RefSeq" id="XP_015873224.2">
    <property type="nucleotide sequence ID" value="XM_016017738.4"/>
</dbReference>
<dbReference type="CDD" id="cd04019">
    <property type="entry name" value="C2C_MCTP_PRT_plant"/>
    <property type="match status" value="1"/>
</dbReference>
<dbReference type="Proteomes" id="UP001652623">
    <property type="component" value="Chromosome 1"/>
</dbReference>
<dbReference type="InterPro" id="IPR013583">
    <property type="entry name" value="MCTP_C"/>
</dbReference>
<feature type="compositionally biased region" description="Basic and acidic residues" evidence="8">
    <location>
        <begin position="1"/>
        <end position="27"/>
    </location>
</feature>
<sequence>MAKQNPESHEQPREDFTLKETSPDISRRRVSVGPTTSFDLVEHMNFLYVKVVKARNLRANSSPCVELTIGNYRGTTQQQQNMVANPNPEWNQVFAFNKEIIQDTDVRILVKDMKPIVPPNVPPPGDDILGLLVFEIAEVPTRTPPDSSLAPQWYRLEDSKGVKFGGEMMLSLWMGTQADEAFSDAWHSDAAMVNGEGVFSTRSKVYMSPKLWYLRVNIIEAQDLIILDKNRKPNVLVKAMLGNLVLSSKVSKTKSANPMWNEDLMFVAAEPFDEPLLLRVEDRVEVPNKKDECLGRCSISLKTVHKRPDAAPGPNIWYNLERPEMVLEGEEEKVKFASKLHMRISLDGGYHVLDEPTYYTSDLRPTIKSLWKPAIGVLELGILNASGLLPMKPNENRTDAYCVAKYGHKWVRTRTIANSFAPKWNEQYTWEVFDPCTVITIGVFDNSNIRVPQEAAAAAMDSRIGKVRIRLSTLELDRTYTHSYPLVALQPSGVKKMGEIQLAVRFSCGTWWHVLQTYLRPVLPAMHYILPLSVFQLDSLRHQASFITALRLSLAEPPLRKEVVDYMLDADVNLWSTRRGKANFYRVSKLFNGLVMFMKWFDQIQKWTNPYSTVLVFCVYLIFLLYPHLILQTSLLYLTLVGVYRYRKRPRNPPHMDTELSHAYTVSLDELDEEFDSFPSRKSNEILRMRYDRLRSFAGRIQSVLGDIATQGERVESLLSWRDPRATFLFVGFCALVSVVVYLFPFRVIAFVGGLYVFRPPIWRIKIPSFPQNFLRRMPAKTDCML</sequence>
<dbReference type="PANTHER" id="PTHR31425">
    <property type="entry name" value="PHOSPHORIBOSYLANTHRANILATE TRANSFERASE ISOFORM 1"/>
    <property type="match status" value="1"/>
</dbReference>
<evidence type="ECO:0000256" key="4">
    <source>
        <dbReference type="ARBA" id="ARBA00022737"/>
    </source>
</evidence>
<evidence type="ECO:0000259" key="10">
    <source>
        <dbReference type="PROSITE" id="PS50004"/>
    </source>
</evidence>
<keyword evidence="4" id="KW-0677">Repeat</keyword>